<dbReference type="EMBL" id="RBZU01000018">
    <property type="protein sequence ID" value="RKP45027.1"/>
    <property type="molecule type" value="Genomic_DNA"/>
</dbReference>
<feature type="domain" description="EamA" evidence="2">
    <location>
        <begin position="281"/>
        <end position="413"/>
    </location>
</feature>
<evidence type="ECO:0000313" key="3">
    <source>
        <dbReference type="EMBL" id="RKP45027.1"/>
    </source>
</evidence>
<dbReference type="InterPro" id="IPR037185">
    <property type="entry name" value="EmrE-like"/>
</dbReference>
<feature type="transmembrane region" description="Helical" evidence="1">
    <location>
        <begin position="342"/>
        <end position="363"/>
    </location>
</feature>
<name>A0A494X2V4_9BURK</name>
<dbReference type="Pfam" id="PF00892">
    <property type="entry name" value="EamA"/>
    <property type="match status" value="2"/>
</dbReference>
<keyword evidence="1" id="KW-0472">Membrane</keyword>
<dbReference type="GO" id="GO:0016020">
    <property type="term" value="C:membrane"/>
    <property type="evidence" value="ECO:0007669"/>
    <property type="project" value="InterPro"/>
</dbReference>
<organism evidence="3 4">
    <name type="scientific">Pararobbsia silviterrae</name>
    <dbReference type="NCBI Taxonomy" id="1792498"/>
    <lineage>
        <taxon>Bacteria</taxon>
        <taxon>Pseudomonadati</taxon>
        <taxon>Pseudomonadota</taxon>
        <taxon>Betaproteobacteria</taxon>
        <taxon>Burkholderiales</taxon>
        <taxon>Burkholderiaceae</taxon>
        <taxon>Pararobbsia</taxon>
    </lineage>
</organism>
<feature type="transmembrane region" description="Helical" evidence="1">
    <location>
        <begin position="280"/>
        <end position="297"/>
    </location>
</feature>
<feature type="transmembrane region" description="Helical" evidence="1">
    <location>
        <begin position="158"/>
        <end position="178"/>
    </location>
</feature>
<feature type="transmembrane region" description="Helical" evidence="1">
    <location>
        <begin position="221"/>
        <end position="240"/>
    </location>
</feature>
<sequence>MEGQLGRIRAPARVLHRVLHRVLGKRIVRRPCPPRASSAAYRDSVRPCSSCIVSRPWLISIALRSYVRRAGVVPGIPCPPRTRLPEPRRFSIKFNAQRKYFRSAAAVEFPALARSISMLFASSTSSAVALGLASAAFYGVADALAGTAARAIGVRRAVFSYQVLGLCVVVAYLGWCVFSGRLTGLPGAPALSWAVALAGAFATLGGSVSFSRALSLGNAGVVAPIMTCYGAITTVLSVLTGEVLGVLQILGLAICMIGVPLIASAGDASEPAVRAHARQAVGWALVSAMLYGVGFWLEGRFVLPVLGTLPLLVISYMVGTTVLGASLARRGDDPRMRAAPRWAWLLTLCCGLLGLAGLTSIAAGAQTGALSIVTVLSTLSAVVTTIIGLMRGERMTPWQWSGLAAVMVGVGMLRMA</sequence>
<evidence type="ECO:0000313" key="4">
    <source>
        <dbReference type="Proteomes" id="UP000270342"/>
    </source>
</evidence>
<gene>
    <name evidence="3" type="ORF">D7S86_26700</name>
</gene>
<evidence type="ECO:0000259" key="2">
    <source>
        <dbReference type="Pfam" id="PF00892"/>
    </source>
</evidence>
<dbReference type="SUPFAM" id="SSF103481">
    <property type="entry name" value="Multidrug resistance efflux transporter EmrE"/>
    <property type="match status" value="2"/>
</dbReference>
<dbReference type="AlphaFoldDB" id="A0A494X2V4"/>
<feature type="transmembrane region" description="Helical" evidence="1">
    <location>
        <begin position="127"/>
        <end position="146"/>
    </location>
</feature>
<reference evidence="3 4" key="1">
    <citation type="submission" date="2018-10" db="EMBL/GenBank/DDBJ databases">
        <title>Robbsia sp. DHC34, isolated from soil.</title>
        <authorList>
            <person name="Gao Z.-H."/>
            <person name="Qiu L.-H."/>
        </authorList>
    </citation>
    <scope>NUCLEOTIDE SEQUENCE [LARGE SCALE GENOMIC DNA]</scope>
    <source>
        <strain evidence="3 4">DHC34</strain>
    </source>
</reference>
<dbReference type="InterPro" id="IPR000620">
    <property type="entry name" value="EamA_dom"/>
</dbReference>
<feature type="transmembrane region" description="Helical" evidence="1">
    <location>
        <begin position="369"/>
        <end position="390"/>
    </location>
</feature>
<comment type="caution">
    <text evidence="3">The sequence shown here is derived from an EMBL/GenBank/DDBJ whole genome shotgun (WGS) entry which is preliminary data.</text>
</comment>
<feature type="transmembrane region" description="Helical" evidence="1">
    <location>
        <begin position="246"/>
        <end position="268"/>
    </location>
</feature>
<protein>
    <submittedName>
        <fullName evidence="3">DMT family transporter</fullName>
    </submittedName>
</protein>
<feature type="domain" description="EamA" evidence="2">
    <location>
        <begin position="127"/>
        <end position="262"/>
    </location>
</feature>
<accession>A0A494X2V4</accession>
<dbReference type="Proteomes" id="UP000270342">
    <property type="component" value="Unassembled WGS sequence"/>
</dbReference>
<keyword evidence="4" id="KW-1185">Reference proteome</keyword>
<keyword evidence="1" id="KW-1133">Transmembrane helix</keyword>
<keyword evidence="1" id="KW-0812">Transmembrane</keyword>
<evidence type="ECO:0000256" key="1">
    <source>
        <dbReference type="SAM" id="Phobius"/>
    </source>
</evidence>
<feature type="transmembrane region" description="Helical" evidence="1">
    <location>
        <begin position="309"/>
        <end position="330"/>
    </location>
</feature>
<proteinExistence type="predicted"/>
<feature type="transmembrane region" description="Helical" evidence="1">
    <location>
        <begin position="190"/>
        <end position="209"/>
    </location>
</feature>